<protein>
    <submittedName>
        <fullName evidence="8">Ribonuclease J</fullName>
    </submittedName>
</protein>
<evidence type="ECO:0000256" key="5">
    <source>
        <dbReference type="ARBA" id="ARBA00022839"/>
    </source>
</evidence>
<evidence type="ECO:0000259" key="7">
    <source>
        <dbReference type="SMART" id="SM00849"/>
    </source>
</evidence>
<keyword evidence="4" id="KW-0862">Zinc</keyword>
<evidence type="ECO:0000256" key="1">
    <source>
        <dbReference type="ARBA" id="ARBA00022722"/>
    </source>
</evidence>
<dbReference type="CDD" id="cd07714">
    <property type="entry name" value="RNaseJ_MBL-fold"/>
    <property type="match status" value="1"/>
</dbReference>
<keyword evidence="2" id="KW-0479">Metal-binding</keyword>
<evidence type="ECO:0000256" key="3">
    <source>
        <dbReference type="ARBA" id="ARBA00022801"/>
    </source>
</evidence>
<evidence type="ECO:0000256" key="4">
    <source>
        <dbReference type="ARBA" id="ARBA00022833"/>
    </source>
</evidence>
<evidence type="ECO:0000256" key="2">
    <source>
        <dbReference type="ARBA" id="ARBA00022723"/>
    </source>
</evidence>
<proteinExistence type="predicted"/>
<dbReference type="SMART" id="SM00849">
    <property type="entry name" value="Lactamase_B"/>
    <property type="match status" value="1"/>
</dbReference>
<keyword evidence="9" id="KW-1185">Reference proteome</keyword>
<dbReference type="PANTHER" id="PTHR43694">
    <property type="entry name" value="RIBONUCLEASE J"/>
    <property type="match status" value="1"/>
</dbReference>
<dbReference type="InterPro" id="IPR042173">
    <property type="entry name" value="RNase_J_2"/>
</dbReference>
<dbReference type="InterPro" id="IPR011108">
    <property type="entry name" value="RMMBL"/>
</dbReference>
<dbReference type="Gene3D" id="3.40.50.10710">
    <property type="entry name" value="Metallo-hydrolase/oxidoreductase"/>
    <property type="match status" value="1"/>
</dbReference>
<keyword evidence="3" id="KW-0378">Hydrolase</keyword>
<dbReference type="RefSeq" id="WP_237379542.1">
    <property type="nucleotide sequence ID" value="NZ_CP071793.1"/>
</dbReference>
<dbReference type="AlphaFoldDB" id="A0A8A4TM08"/>
<dbReference type="InterPro" id="IPR001279">
    <property type="entry name" value="Metallo-B-lactamas"/>
</dbReference>
<sequence length="560" mass="61596">MSANLETEATRIIPLGGVGEFGANATIIQTATTTILVDFGLMFPPDRRQPGVDYYIIDPELLLETFPNLGAVFITHGHEDHIGGLSFLLPLLAKRAADDAPAIPLYTMPYTAGLIRASLPKAADDRCIEEVALNRPIHHGDLSVEFIGVTHSIVQACALHIRTPQGSLVHSGDFKVDPLPQDGYPFQSKRLQELGDEGVDLLLMDSTNATKLGFCPGEAELVPHLTELIAQAPGRVFLTTFSSHMPRIRRLREIAGRLGRKIAFLGKSFHKHFQLCTSLEYMPVDGDSVFVSVDSAEKLAPDEIIYVVTGSQAEQRSALVRILKTGFQGVELSAGDTVIFSSKAIPGNERALALLVSGLERIGVQVWTPRSRAVHTSGHAYREDLAYMLSLVRPKFAAPIHGEFHQLLEHHRWLREVLHDGEVLLLEDGNEIQLRNDGACVLGDHTRSLLAIDGNQEWPLPSTVIKDRKDLMYSGLLLINGVVTDTGEGQFEVESHGMVEPETGFLLRVVGSALNGKRFDPEAADQEWARQVYQTAVRALKPYFMGKPLTKIVINGRILR</sequence>
<dbReference type="SUPFAM" id="SSF56281">
    <property type="entry name" value="Metallo-hydrolase/oxidoreductase"/>
    <property type="match status" value="1"/>
</dbReference>
<keyword evidence="6" id="KW-0694">RNA-binding</keyword>
<evidence type="ECO:0000313" key="8">
    <source>
        <dbReference type="EMBL" id="QTD49911.1"/>
    </source>
</evidence>
<gene>
    <name evidence="8" type="ORF">J3U87_30385</name>
</gene>
<dbReference type="Pfam" id="PF22505">
    <property type="entry name" value="RNase_J_b_CASP"/>
    <property type="match status" value="1"/>
</dbReference>
<dbReference type="GO" id="GO:0046872">
    <property type="term" value="F:metal ion binding"/>
    <property type="evidence" value="ECO:0007669"/>
    <property type="project" value="UniProtKB-KW"/>
</dbReference>
<feature type="domain" description="Metallo-beta-lactamase" evidence="7">
    <location>
        <begin position="22"/>
        <end position="225"/>
    </location>
</feature>
<keyword evidence="5" id="KW-0269">Exonuclease</keyword>
<dbReference type="PANTHER" id="PTHR43694:SF1">
    <property type="entry name" value="RIBONUCLEASE J"/>
    <property type="match status" value="1"/>
</dbReference>
<evidence type="ECO:0000313" key="9">
    <source>
        <dbReference type="Proteomes" id="UP000663929"/>
    </source>
</evidence>
<dbReference type="Gene3D" id="3.60.15.10">
    <property type="entry name" value="Ribonuclease Z/Hydroxyacylglutathione hydrolase-like"/>
    <property type="match status" value="1"/>
</dbReference>
<name>A0A8A4TM08_SULCO</name>
<dbReference type="Pfam" id="PF12706">
    <property type="entry name" value="Lactamase_B_2"/>
    <property type="match status" value="1"/>
</dbReference>
<dbReference type="GO" id="GO:0004527">
    <property type="term" value="F:exonuclease activity"/>
    <property type="evidence" value="ECO:0007669"/>
    <property type="project" value="UniProtKB-KW"/>
</dbReference>
<evidence type="ECO:0000256" key="6">
    <source>
        <dbReference type="ARBA" id="ARBA00022884"/>
    </source>
</evidence>
<keyword evidence="1" id="KW-0540">Nuclease</keyword>
<dbReference type="EMBL" id="CP071793">
    <property type="protein sequence ID" value="QTD49911.1"/>
    <property type="molecule type" value="Genomic_DNA"/>
</dbReference>
<dbReference type="InterPro" id="IPR036866">
    <property type="entry name" value="RibonucZ/Hydroxyglut_hydro"/>
</dbReference>
<accession>A0A8A4TM08</accession>
<dbReference type="Pfam" id="PF07521">
    <property type="entry name" value="RMMBL"/>
    <property type="match status" value="1"/>
</dbReference>
<reference evidence="8" key="1">
    <citation type="submission" date="2021-03" db="EMBL/GenBank/DDBJ databases">
        <title>Acanthopleuribacteraceae sp. M133.</title>
        <authorList>
            <person name="Wang G."/>
        </authorList>
    </citation>
    <scope>NUCLEOTIDE SEQUENCE</scope>
    <source>
        <strain evidence="8">M133</strain>
    </source>
</reference>
<dbReference type="Proteomes" id="UP000663929">
    <property type="component" value="Chromosome"/>
</dbReference>
<dbReference type="GO" id="GO:0003723">
    <property type="term" value="F:RNA binding"/>
    <property type="evidence" value="ECO:0007669"/>
    <property type="project" value="UniProtKB-KW"/>
</dbReference>
<dbReference type="InterPro" id="IPR055132">
    <property type="entry name" value="RNase_J_b_CASP"/>
</dbReference>
<organism evidence="8 9">
    <name type="scientific">Sulfidibacter corallicola</name>
    <dbReference type="NCBI Taxonomy" id="2818388"/>
    <lineage>
        <taxon>Bacteria</taxon>
        <taxon>Pseudomonadati</taxon>
        <taxon>Acidobacteriota</taxon>
        <taxon>Holophagae</taxon>
        <taxon>Acanthopleuribacterales</taxon>
        <taxon>Acanthopleuribacteraceae</taxon>
        <taxon>Sulfidibacter</taxon>
    </lineage>
</organism>
<dbReference type="KEGG" id="scor:J3U87_30385"/>